<keyword evidence="2" id="KW-0762">Sugar transport</keyword>
<evidence type="ECO:0000313" key="3">
    <source>
        <dbReference type="Proteomes" id="UP000621447"/>
    </source>
</evidence>
<protein>
    <submittedName>
        <fullName evidence="2">PTS sugar transporter subunit IIA</fullName>
    </submittedName>
</protein>
<dbReference type="SUPFAM" id="SSF55804">
    <property type="entry name" value="Phoshotransferase/anion transport protein"/>
    <property type="match status" value="1"/>
</dbReference>
<accession>A0ABX2JHZ6</accession>
<dbReference type="InterPro" id="IPR016152">
    <property type="entry name" value="PTrfase/Anion_transptr"/>
</dbReference>
<dbReference type="InterPro" id="IPR051541">
    <property type="entry name" value="PTS_SugarTrans_NitroReg"/>
</dbReference>
<dbReference type="PANTHER" id="PTHR47738:SF1">
    <property type="entry name" value="NITROGEN REGULATORY PROTEIN"/>
    <property type="match status" value="1"/>
</dbReference>
<reference evidence="2 3" key="1">
    <citation type="submission" date="2020-06" db="EMBL/GenBank/DDBJ databases">
        <title>Sphingomonas hominis sp. nov., a member of the Sphingomonas, isolated from the hair of a 22-year-old girl.</title>
        <authorList>
            <person name="Zhang D.-F."/>
            <person name="Cui X.-W."/>
        </authorList>
    </citation>
    <scope>NUCLEOTIDE SEQUENCE [LARGE SCALE GENOMIC DNA]</scope>
    <source>
        <strain evidence="2 3">HHU CXW</strain>
    </source>
</reference>
<keyword evidence="3" id="KW-1185">Reference proteome</keyword>
<dbReference type="PROSITE" id="PS00372">
    <property type="entry name" value="PTS_EIIA_TYPE_2_HIS"/>
    <property type="match status" value="1"/>
</dbReference>
<proteinExistence type="predicted"/>
<dbReference type="PANTHER" id="PTHR47738">
    <property type="entry name" value="PTS SYSTEM FRUCTOSE-LIKE EIIA COMPONENT-RELATED"/>
    <property type="match status" value="1"/>
</dbReference>
<dbReference type="RefSeq" id="WP_174194627.1">
    <property type="nucleotide sequence ID" value="NZ_JABULH010000005.1"/>
</dbReference>
<dbReference type="Proteomes" id="UP000621447">
    <property type="component" value="Unassembled WGS sequence"/>
</dbReference>
<dbReference type="InterPro" id="IPR002178">
    <property type="entry name" value="PTS_EIIA_type-2_dom"/>
</dbReference>
<name>A0ABX2JHZ6_9SPHN</name>
<sequence length="153" mass="15971">MDLSDLLLPELVAVDVPAATRKAAFTQIGALAAPVLHLDARVIADALGAREKLGSTAFGGGVAIPHARLDGLDRIVAGAIRLAQPIDFAAVDDAPVDLLLILFSPPNAGGDHLKALARVSRRLRDRGFVAKLRGAGSRDAIWALLTDETRDAA</sequence>
<gene>
    <name evidence="2" type="ORF">HRV97_12650</name>
</gene>
<feature type="domain" description="PTS EIIA type-2" evidence="1">
    <location>
        <begin position="5"/>
        <end position="148"/>
    </location>
</feature>
<keyword evidence="2" id="KW-0813">Transport</keyword>
<dbReference type="EMBL" id="JABULH010000005">
    <property type="protein sequence ID" value="NTS66008.1"/>
    <property type="molecule type" value="Genomic_DNA"/>
</dbReference>
<comment type="caution">
    <text evidence="2">The sequence shown here is derived from an EMBL/GenBank/DDBJ whole genome shotgun (WGS) entry which is preliminary data.</text>
</comment>
<dbReference type="CDD" id="cd00211">
    <property type="entry name" value="PTS_IIA_fru"/>
    <property type="match status" value="1"/>
</dbReference>
<dbReference type="Gene3D" id="3.40.930.10">
    <property type="entry name" value="Mannitol-specific EII, Chain A"/>
    <property type="match status" value="1"/>
</dbReference>
<evidence type="ECO:0000313" key="2">
    <source>
        <dbReference type="EMBL" id="NTS66008.1"/>
    </source>
</evidence>
<evidence type="ECO:0000259" key="1">
    <source>
        <dbReference type="PROSITE" id="PS51094"/>
    </source>
</evidence>
<organism evidence="2 3">
    <name type="scientific">Sphingomonas hominis</name>
    <dbReference type="NCBI Taxonomy" id="2741495"/>
    <lineage>
        <taxon>Bacteria</taxon>
        <taxon>Pseudomonadati</taxon>
        <taxon>Pseudomonadota</taxon>
        <taxon>Alphaproteobacteria</taxon>
        <taxon>Sphingomonadales</taxon>
        <taxon>Sphingomonadaceae</taxon>
        <taxon>Sphingomonas</taxon>
    </lineage>
</organism>
<dbReference type="Pfam" id="PF00359">
    <property type="entry name" value="PTS_EIIA_2"/>
    <property type="match status" value="1"/>
</dbReference>
<dbReference type="PROSITE" id="PS51094">
    <property type="entry name" value="PTS_EIIA_TYPE_2"/>
    <property type="match status" value="1"/>
</dbReference>